<evidence type="ECO:0000313" key="2">
    <source>
        <dbReference type="Proteomes" id="UP000054988"/>
    </source>
</evidence>
<evidence type="ECO:0000313" key="1">
    <source>
        <dbReference type="EMBL" id="KTB27851.1"/>
    </source>
</evidence>
<dbReference type="AlphaFoldDB" id="A0A0W0EUW3"/>
<name>A0A0W0EUW3_MONRR</name>
<dbReference type="eggNOG" id="ENOG502SVSU">
    <property type="taxonomic scope" value="Eukaryota"/>
</dbReference>
<dbReference type="Proteomes" id="UP000054988">
    <property type="component" value="Unassembled WGS sequence"/>
</dbReference>
<gene>
    <name evidence="1" type="ORF">WG66_19638</name>
</gene>
<reference evidence="1 2" key="1">
    <citation type="submission" date="2015-12" db="EMBL/GenBank/DDBJ databases">
        <title>Draft genome sequence of Moniliophthora roreri, the causal agent of frosty pod rot of cacao.</title>
        <authorList>
            <person name="Aime M.C."/>
            <person name="Diaz-Valderrama J.R."/>
            <person name="Kijpornyongpan T."/>
            <person name="Phillips-Mora W."/>
        </authorList>
    </citation>
    <scope>NUCLEOTIDE SEQUENCE [LARGE SCALE GENOMIC DNA]</scope>
    <source>
        <strain evidence="1 2">MCA 2952</strain>
    </source>
</reference>
<dbReference type="SUPFAM" id="SSF56112">
    <property type="entry name" value="Protein kinase-like (PK-like)"/>
    <property type="match status" value="1"/>
</dbReference>
<accession>A0A0W0EUW3</accession>
<protein>
    <recommendedName>
        <fullName evidence="3">Aminoglycoside phosphotransferase domain-containing protein</fullName>
    </recommendedName>
</protein>
<sequence>MYPDQLTVRFQGNTVTMTGAFTAENFIAFLHDIDPTISYSIIPLSGGLINSTVRAVKKPGSPQGSGSFPNEQSIILKHVPPFVASIGEKAPFSVYRQVVEARALEILAKAPAIQEAQRECQVFVPSVLYRDDIRHDLVITDLGDDLYTIDRWFDYNQTNTVQEVASIGRRLGIFLAKLHTPLYLNQPFKAWKTLK</sequence>
<evidence type="ECO:0008006" key="3">
    <source>
        <dbReference type="Google" id="ProtNLM"/>
    </source>
</evidence>
<dbReference type="EMBL" id="LATX01002519">
    <property type="protein sequence ID" value="KTB27851.1"/>
    <property type="molecule type" value="Genomic_DNA"/>
</dbReference>
<dbReference type="InterPro" id="IPR011009">
    <property type="entry name" value="Kinase-like_dom_sf"/>
</dbReference>
<comment type="caution">
    <text evidence="1">The sequence shown here is derived from an EMBL/GenBank/DDBJ whole genome shotgun (WGS) entry which is preliminary data.</text>
</comment>
<organism evidence="1 2">
    <name type="scientific">Moniliophthora roreri</name>
    <name type="common">Frosty pod rot fungus</name>
    <name type="synonym">Monilia roreri</name>
    <dbReference type="NCBI Taxonomy" id="221103"/>
    <lineage>
        <taxon>Eukaryota</taxon>
        <taxon>Fungi</taxon>
        <taxon>Dikarya</taxon>
        <taxon>Basidiomycota</taxon>
        <taxon>Agaricomycotina</taxon>
        <taxon>Agaricomycetes</taxon>
        <taxon>Agaricomycetidae</taxon>
        <taxon>Agaricales</taxon>
        <taxon>Marasmiineae</taxon>
        <taxon>Marasmiaceae</taxon>
        <taxon>Moniliophthora</taxon>
    </lineage>
</organism>
<dbReference type="Gene3D" id="3.30.200.20">
    <property type="entry name" value="Phosphorylase Kinase, domain 1"/>
    <property type="match status" value="1"/>
</dbReference>
<proteinExistence type="predicted"/>